<keyword evidence="2" id="KW-0651">Protein splicing</keyword>
<reference evidence="4" key="1">
    <citation type="journal article" date="2015" name="Nature">
        <title>Complex archaea that bridge the gap between prokaryotes and eukaryotes.</title>
        <authorList>
            <person name="Spang A."/>
            <person name="Saw J.H."/>
            <person name="Jorgensen S.L."/>
            <person name="Zaremba-Niedzwiedzka K."/>
            <person name="Martijn J."/>
            <person name="Lind A.E."/>
            <person name="van Eijk R."/>
            <person name="Schleper C."/>
            <person name="Guy L."/>
            <person name="Ettema T.J."/>
        </authorList>
    </citation>
    <scope>NUCLEOTIDE SEQUENCE</scope>
</reference>
<keyword evidence="1" id="KW-0068">Autocatalytic cleavage</keyword>
<dbReference type="InterPro" id="IPR003587">
    <property type="entry name" value="Hint_dom_N"/>
</dbReference>
<dbReference type="EMBL" id="LAZR01030539">
    <property type="protein sequence ID" value="KKL56307.1"/>
    <property type="molecule type" value="Genomic_DNA"/>
</dbReference>
<proteinExistence type="predicted"/>
<dbReference type="Pfam" id="PF14528">
    <property type="entry name" value="LAGLIDADG_3"/>
    <property type="match status" value="1"/>
</dbReference>
<feature type="non-terminal residue" evidence="4">
    <location>
        <position position="349"/>
    </location>
</feature>
<dbReference type="SUPFAM" id="SSF51294">
    <property type="entry name" value="Hedgehog/intein (Hint) domain"/>
    <property type="match status" value="1"/>
</dbReference>
<dbReference type="CDD" id="cd00081">
    <property type="entry name" value="Hint"/>
    <property type="match status" value="1"/>
</dbReference>
<comment type="caution">
    <text evidence="4">The sequence shown here is derived from an EMBL/GenBank/DDBJ whole genome shotgun (WGS) entry which is preliminary data.</text>
</comment>
<dbReference type="Gene3D" id="3.10.28.10">
    <property type="entry name" value="Homing endonucleases"/>
    <property type="match status" value="1"/>
</dbReference>
<evidence type="ECO:0000259" key="3">
    <source>
        <dbReference type="PROSITE" id="PS50819"/>
    </source>
</evidence>
<dbReference type="PROSITE" id="PS50819">
    <property type="entry name" value="INTEIN_ENDONUCLEASE"/>
    <property type="match status" value="1"/>
</dbReference>
<organism evidence="4">
    <name type="scientific">marine sediment metagenome</name>
    <dbReference type="NCBI Taxonomy" id="412755"/>
    <lineage>
        <taxon>unclassified sequences</taxon>
        <taxon>metagenomes</taxon>
        <taxon>ecological metagenomes</taxon>
    </lineage>
</organism>
<sequence length="349" mass="39335">MKHFSPRAQEMAWEILCDWRDQGNSPILDGIWQIDFEREPVSIEQFLEDDYYMGRICNPKDEDQGRLYPVWKEDLKYVCDPRNGIIEWALTGAIGTGKCLVRGSLVPTDNGLLKIEDVLAGSTVRTHTGKDEPVTQHHDIGIHETTRIKTKFGYELEGRPDHQIIILKDGEMVWSKLSDLKDGDVAVLERGTNLWGSYDLGVDEAEAIGVFIGDGNFDRKENPRSVYISVGKSEDEYTDFLLDLFGKFGNARLCETRTCNRLVVSKKELVERWKTYGVYTGSKNKVIPDAVLQSEAEVVCAFLRGLFDTDGTVSQKEGNIEFATVSENLAYGVQVCLLNLGISCSRTFK</sequence>
<dbReference type="InterPro" id="IPR006142">
    <property type="entry name" value="INTEIN"/>
</dbReference>
<evidence type="ECO:0000313" key="4">
    <source>
        <dbReference type="EMBL" id="KKL56307.1"/>
    </source>
</evidence>
<feature type="domain" description="DOD-type homing endonuclease" evidence="3">
    <location>
        <begin position="207"/>
        <end position="342"/>
    </location>
</feature>
<accession>A0A0F9FYX0</accession>
<dbReference type="AlphaFoldDB" id="A0A0F9FYX0"/>
<dbReference type="InterPro" id="IPR027434">
    <property type="entry name" value="Homing_endonucl"/>
</dbReference>
<dbReference type="InterPro" id="IPR004042">
    <property type="entry name" value="Intein_endonuc_central"/>
</dbReference>
<gene>
    <name evidence="4" type="ORF">LCGC14_2246700</name>
</gene>
<dbReference type="PROSITE" id="PS50817">
    <property type="entry name" value="INTEIN_N_TER"/>
    <property type="match status" value="1"/>
</dbReference>
<protein>
    <recommendedName>
        <fullName evidence="3">DOD-type homing endonuclease domain-containing protein</fullName>
    </recommendedName>
</protein>
<dbReference type="GO" id="GO:0004519">
    <property type="term" value="F:endonuclease activity"/>
    <property type="evidence" value="ECO:0007669"/>
    <property type="project" value="InterPro"/>
</dbReference>
<dbReference type="GO" id="GO:0016539">
    <property type="term" value="P:intein-mediated protein splicing"/>
    <property type="evidence" value="ECO:0007669"/>
    <property type="project" value="InterPro"/>
</dbReference>
<evidence type="ECO:0000256" key="1">
    <source>
        <dbReference type="ARBA" id="ARBA00022813"/>
    </source>
</evidence>
<dbReference type="PRINTS" id="PR00379">
    <property type="entry name" value="INTEIN"/>
</dbReference>
<dbReference type="InterPro" id="IPR004860">
    <property type="entry name" value="LAGLIDADG_dom"/>
</dbReference>
<dbReference type="InterPro" id="IPR036844">
    <property type="entry name" value="Hint_dom_sf"/>
</dbReference>
<evidence type="ECO:0000256" key="2">
    <source>
        <dbReference type="ARBA" id="ARBA00023000"/>
    </source>
</evidence>
<dbReference type="InterPro" id="IPR006141">
    <property type="entry name" value="Intein_N"/>
</dbReference>
<dbReference type="SMART" id="SM00306">
    <property type="entry name" value="HintN"/>
    <property type="match status" value="1"/>
</dbReference>
<name>A0A0F9FYX0_9ZZZZ</name>
<dbReference type="SUPFAM" id="SSF55608">
    <property type="entry name" value="Homing endonucleases"/>
    <property type="match status" value="1"/>
</dbReference>
<dbReference type="Gene3D" id="2.170.16.10">
    <property type="entry name" value="Hedgehog/Intein (Hint) domain"/>
    <property type="match status" value="1"/>
</dbReference>